<keyword evidence="2" id="KW-1185">Reference proteome</keyword>
<accession>A0A3S5CP18</accession>
<gene>
    <name evidence="1" type="ORF">PXEA_LOCUS18135</name>
</gene>
<dbReference type="EMBL" id="CAAALY010069085">
    <property type="protein sequence ID" value="VEL24695.1"/>
    <property type="molecule type" value="Genomic_DNA"/>
</dbReference>
<proteinExistence type="predicted"/>
<protein>
    <submittedName>
        <fullName evidence="1">Uncharacterized protein</fullName>
    </submittedName>
</protein>
<evidence type="ECO:0000313" key="2">
    <source>
        <dbReference type="Proteomes" id="UP000784294"/>
    </source>
</evidence>
<organism evidence="1 2">
    <name type="scientific">Protopolystoma xenopodis</name>
    <dbReference type="NCBI Taxonomy" id="117903"/>
    <lineage>
        <taxon>Eukaryota</taxon>
        <taxon>Metazoa</taxon>
        <taxon>Spiralia</taxon>
        <taxon>Lophotrochozoa</taxon>
        <taxon>Platyhelminthes</taxon>
        <taxon>Monogenea</taxon>
        <taxon>Polyopisthocotylea</taxon>
        <taxon>Polystomatidea</taxon>
        <taxon>Polystomatidae</taxon>
        <taxon>Protopolystoma</taxon>
    </lineage>
</organism>
<dbReference type="AlphaFoldDB" id="A0A3S5CP18"/>
<dbReference type="Proteomes" id="UP000784294">
    <property type="component" value="Unassembled WGS sequence"/>
</dbReference>
<reference evidence="1" key="1">
    <citation type="submission" date="2018-11" db="EMBL/GenBank/DDBJ databases">
        <authorList>
            <consortium name="Pathogen Informatics"/>
        </authorList>
    </citation>
    <scope>NUCLEOTIDE SEQUENCE</scope>
</reference>
<comment type="caution">
    <text evidence="1">The sequence shown here is derived from an EMBL/GenBank/DDBJ whole genome shotgun (WGS) entry which is preliminary data.</text>
</comment>
<evidence type="ECO:0000313" key="1">
    <source>
        <dbReference type="EMBL" id="VEL24695.1"/>
    </source>
</evidence>
<sequence length="119" mass="13320">MFKSPLSVATCSVVPYPVDARSATRLCFCIHSQSMAFLCPTLLDLASLARESVNRIPVARMKFCQSSAHLNICRRNLPHRLLVLLLAVGESQPTRAAWCWSRKRVNIEMLLLVFSESTA</sequence>
<name>A0A3S5CP18_9PLAT</name>